<evidence type="ECO:0000313" key="2">
    <source>
        <dbReference type="Proteomes" id="UP000198211"/>
    </source>
</evidence>
<reference evidence="2" key="1">
    <citation type="submission" date="2017-03" db="EMBL/GenBank/DDBJ databases">
        <title>Phytopthora megakarya and P. palmivora, two closely related causual agents of cacao black pod achieved similar genome size and gene model numbers by different mechanisms.</title>
        <authorList>
            <person name="Ali S."/>
            <person name="Shao J."/>
            <person name="Larry D.J."/>
            <person name="Kronmiller B."/>
            <person name="Shen D."/>
            <person name="Strem M.D."/>
            <person name="Melnick R.L."/>
            <person name="Guiltinan M.J."/>
            <person name="Tyler B.M."/>
            <person name="Meinhardt L.W."/>
            <person name="Bailey B.A."/>
        </authorList>
    </citation>
    <scope>NUCLEOTIDE SEQUENCE [LARGE SCALE GENOMIC DNA]</scope>
    <source>
        <strain evidence="2">zdho120</strain>
    </source>
</reference>
<dbReference type="OrthoDB" id="128373at2759"/>
<accession>A0A225VXI4</accession>
<organism evidence="1 2">
    <name type="scientific">Phytophthora megakarya</name>
    <dbReference type="NCBI Taxonomy" id="4795"/>
    <lineage>
        <taxon>Eukaryota</taxon>
        <taxon>Sar</taxon>
        <taxon>Stramenopiles</taxon>
        <taxon>Oomycota</taxon>
        <taxon>Peronosporomycetes</taxon>
        <taxon>Peronosporales</taxon>
        <taxon>Peronosporaceae</taxon>
        <taxon>Phytophthora</taxon>
    </lineage>
</organism>
<proteinExistence type="predicted"/>
<keyword evidence="2" id="KW-1185">Reference proteome</keyword>
<gene>
    <name evidence="1" type="ORF">PHMEG_00017048</name>
</gene>
<evidence type="ECO:0000313" key="1">
    <source>
        <dbReference type="EMBL" id="OWZ10143.1"/>
    </source>
</evidence>
<comment type="caution">
    <text evidence="1">The sequence shown here is derived from an EMBL/GenBank/DDBJ whole genome shotgun (WGS) entry which is preliminary data.</text>
</comment>
<protein>
    <submittedName>
        <fullName evidence="1">Uncharacterized protein</fullName>
    </submittedName>
</protein>
<name>A0A225VXI4_9STRA</name>
<dbReference type="EMBL" id="NBNE01002543">
    <property type="protein sequence ID" value="OWZ10143.1"/>
    <property type="molecule type" value="Genomic_DNA"/>
</dbReference>
<dbReference type="AlphaFoldDB" id="A0A225VXI4"/>
<sequence>MFACGVNSKARPPTRPRKRISASGYTSNYLRRLAKEIGKDHPRYGAPPKAWREYNKTRNALADRLRWKMPRKVWEWCVETDHETRRCSIERLLKPTYLKYSFEVIEWVPTTGDWVEEVSKFDQQQPWRNGWVDAPFEHPYNTTYAPCNPGAPLFVPRGMTTEEVESAIVPHPSLRSEDLVAPGLSGLRTWCGPTWLVERGMTSATLSAALSLLLTSVSLRSPIFPATSLTRRLVSWWTRLLP</sequence>
<dbReference type="Proteomes" id="UP000198211">
    <property type="component" value="Unassembled WGS sequence"/>
</dbReference>